<evidence type="ECO:0000256" key="5">
    <source>
        <dbReference type="SAM" id="MobiDB-lite"/>
    </source>
</evidence>
<evidence type="ECO:0000259" key="6">
    <source>
        <dbReference type="Pfam" id="PF00535"/>
    </source>
</evidence>
<keyword evidence="3" id="KW-0328">Glycosyltransferase</keyword>
<reference evidence="7 8" key="1">
    <citation type="submission" date="2017-12" db="EMBL/GenBank/DDBJ databases">
        <title>Pharmacopeia of the Arctic Ocean.</title>
        <authorList>
            <person name="Collins E."/>
            <person name="Ducluzeau A.-L."/>
        </authorList>
    </citation>
    <scope>NUCLEOTIDE SEQUENCE [LARGE SCALE GENOMIC DNA]</scope>
    <source>
        <strain evidence="7 8">DSM 23325</strain>
    </source>
</reference>
<feature type="compositionally biased region" description="Basic and acidic residues" evidence="5">
    <location>
        <begin position="1"/>
        <end position="12"/>
    </location>
</feature>
<keyword evidence="8" id="KW-1185">Reference proteome</keyword>
<protein>
    <recommendedName>
        <fullName evidence="6">Glycosyltransferase 2-like domain-containing protein</fullName>
    </recommendedName>
</protein>
<dbReference type="Gene3D" id="3.90.550.10">
    <property type="entry name" value="Spore Coat Polysaccharide Biosynthesis Protein SpsA, Chain A"/>
    <property type="match status" value="1"/>
</dbReference>
<gene>
    <name evidence="7" type="ORF">CXG46_19710</name>
</gene>
<keyword evidence="4" id="KW-0808">Transferase</keyword>
<evidence type="ECO:0000256" key="3">
    <source>
        <dbReference type="ARBA" id="ARBA00022676"/>
    </source>
</evidence>
<evidence type="ECO:0000256" key="1">
    <source>
        <dbReference type="ARBA" id="ARBA00004776"/>
    </source>
</evidence>
<dbReference type="PANTHER" id="PTHR43179">
    <property type="entry name" value="RHAMNOSYLTRANSFERASE WBBL"/>
    <property type="match status" value="1"/>
</dbReference>
<feature type="region of interest" description="Disordered" evidence="5">
    <location>
        <begin position="1"/>
        <end position="142"/>
    </location>
</feature>
<dbReference type="InterPro" id="IPR029044">
    <property type="entry name" value="Nucleotide-diphossugar_trans"/>
</dbReference>
<sequence length="446" mass="48325">MDADRGLPRPEARCPTLGPPGRGPVDQGGRRLPRDREPRAPCVPGAAQPDLGVRQPGERHHGNGQSARIERHHRHGRHTTDAQPGHQSWSPPAQAGVADRSRPVLPAALERSSVGVEPTSQGVVERRGPSDAGPLEAPRSSGSALVLTPGLSVVIPHYGDPGPTRALVASLAPQGAPIIVVDDASPEPLADIDGATVIRREVNAGFGATVNAGVAEVQTDLVAILNSDLVVTDDFLASYLAAARPFLPAVVAPRVVTYGHVGASTFTFPTWRHVLAQRVNVVGNRRTWGSVSKLIGEDRPDNPEQTYATDWVSGAAMLLPTEEFRAVGGFDERFHMYLEEVDLQKRLAARGVRAVYVGAVVAEHIGFASSAPSHRERWQLESWLNYAEKWGWKRRLRIAVEVSSLVNLITEVVRGLLGRETSPLRDWAARRALTRTVWSAHKRRDT</sequence>
<dbReference type="PANTHER" id="PTHR43179:SF12">
    <property type="entry name" value="GALACTOFURANOSYLTRANSFERASE GLFT2"/>
    <property type="match status" value="1"/>
</dbReference>
<comment type="pathway">
    <text evidence="1">Cell wall biogenesis; cell wall polysaccharide biosynthesis.</text>
</comment>
<name>A0ABX4QTQ3_9ACTN</name>
<feature type="compositionally biased region" description="Polar residues" evidence="5">
    <location>
        <begin position="81"/>
        <end position="91"/>
    </location>
</feature>
<proteinExistence type="inferred from homology"/>
<evidence type="ECO:0000313" key="7">
    <source>
        <dbReference type="EMBL" id="PKH38059.1"/>
    </source>
</evidence>
<dbReference type="Pfam" id="PF00535">
    <property type="entry name" value="Glycos_transf_2"/>
    <property type="match status" value="1"/>
</dbReference>
<dbReference type="InterPro" id="IPR001173">
    <property type="entry name" value="Glyco_trans_2-like"/>
</dbReference>
<dbReference type="SUPFAM" id="SSF53448">
    <property type="entry name" value="Nucleotide-diphospho-sugar transferases"/>
    <property type="match status" value="1"/>
</dbReference>
<evidence type="ECO:0000313" key="8">
    <source>
        <dbReference type="Proteomes" id="UP000233565"/>
    </source>
</evidence>
<feature type="domain" description="Glycosyltransferase 2-like" evidence="6">
    <location>
        <begin position="152"/>
        <end position="260"/>
    </location>
</feature>
<feature type="compositionally biased region" description="Basic and acidic residues" evidence="5">
    <location>
        <begin position="28"/>
        <end position="39"/>
    </location>
</feature>
<comment type="caution">
    <text evidence="7">The sequence shown here is derived from an EMBL/GenBank/DDBJ whole genome shotgun (WGS) entry which is preliminary data.</text>
</comment>
<accession>A0ABX4QTQ3</accession>
<organism evidence="7 8">
    <name type="scientific">Nocardioides alpinus</name>
    <dbReference type="NCBI Taxonomy" id="748909"/>
    <lineage>
        <taxon>Bacteria</taxon>
        <taxon>Bacillati</taxon>
        <taxon>Actinomycetota</taxon>
        <taxon>Actinomycetes</taxon>
        <taxon>Propionibacteriales</taxon>
        <taxon>Nocardioidaceae</taxon>
        <taxon>Nocardioides</taxon>
    </lineage>
</organism>
<dbReference type="Proteomes" id="UP000233565">
    <property type="component" value="Unassembled WGS sequence"/>
</dbReference>
<dbReference type="EMBL" id="PJBV01000035">
    <property type="protein sequence ID" value="PKH38059.1"/>
    <property type="molecule type" value="Genomic_DNA"/>
</dbReference>
<comment type="similarity">
    <text evidence="2">Belongs to the glycosyltransferase 2 family.</text>
</comment>
<evidence type="ECO:0000256" key="4">
    <source>
        <dbReference type="ARBA" id="ARBA00022679"/>
    </source>
</evidence>
<evidence type="ECO:0000256" key="2">
    <source>
        <dbReference type="ARBA" id="ARBA00006739"/>
    </source>
</evidence>